<dbReference type="Pfam" id="PF06568">
    <property type="entry name" value="YjiS-like"/>
    <property type="match status" value="1"/>
</dbReference>
<reference evidence="5" key="2">
    <citation type="journal article" date="2019" name="Int. J. Syst. Evol. Microbiol.">
        <title>The Global Catalogue of Microorganisms (GCM) 10K type strain sequencing project: providing services to taxonomists for standard genome sequencing and annotation.</title>
        <authorList>
            <consortium name="The Broad Institute Genomics Platform"/>
            <consortium name="The Broad Institute Genome Sequencing Center for Infectious Disease"/>
            <person name="Wu L."/>
            <person name="Ma J."/>
        </authorList>
    </citation>
    <scope>NUCLEOTIDE SEQUENCE [LARGE SCALE GENOMIC DNA]</scope>
    <source>
        <strain evidence="5">NBRC 107715</strain>
    </source>
</reference>
<dbReference type="AlphaFoldDB" id="A0A512JB72"/>
<reference evidence="3" key="1">
    <citation type="journal article" date="2014" name="Int. J. Syst. Evol. Microbiol.">
        <title>Complete genome of a new Firmicutes species belonging to the dominant human colonic microbiota ('Ruminococcus bicirculans') reveals two chromosomes and a selective capacity to utilize plant glucans.</title>
        <authorList>
            <consortium name="NISC Comparative Sequencing Program"/>
            <person name="Wegmann U."/>
            <person name="Louis P."/>
            <person name="Goesmann A."/>
            <person name="Henrissat B."/>
            <person name="Duncan S.H."/>
            <person name="Flint H.J."/>
        </authorList>
    </citation>
    <scope>NUCLEOTIDE SEQUENCE</scope>
    <source>
        <strain evidence="3">NBRC 107715</strain>
    </source>
</reference>
<name>A0A512JB72_9HYPH</name>
<accession>A0A512JB72</accession>
<evidence type="ECO:0000259" key="1">
    <source>
        <dbReference type="Pfam" id="PF06568"/>
    </source>
</evidence>
<reference evidence="3" key="4">
    <citation type="submission" date="2023-01" db="EMBL/GenBank/DDBJ databases">
        <title>Draft genome sequence of Methylobacterium oxalidis strain NBRC 107715.</title>
        <authorList>
            <person name="Sun Q."/>
            <person name="Mori K."/>
        </authorList>
    </citation>
    <scope>NUCLEOTIDE SEQUENCE</scope>
    <source>
        <strain evidence="3">NBRC 107715</strain>
    </source>
</reference>
<proteinExistence type="predicted"/>
<evidence type="ECO:0000313" key="2">
    <source>
        <dbReference type="EMBL" id="GEP07212.1"/>
    </source>
</evidence>
<dbReference type="Proteomes" id="UP000321960">
    <property type="component" value="Unassembled WGS sequence"/>
</dbReference>
<evidence type="ECO:0000313" key="5">
    <source>
        <dbReference type="Proteomes" id="UP001156856"/>
    </source>
</evidence>
<dbReference type="InterPro" id="IPR009506">
    <property type="entry name" value="YjiS-like"/>
</dbReference>
<evidence type="ECO:0000313" key="3">
    <source>
        <dbReference type="EMBL" id="GLS67638.1"/>
    </source>
</evidence>
<dbReference type="RefSeq" id="WP_147028688.1">
    <property type="nucleotide sequence ID" value="NZ_BJZU01000141.1"/>
</dbReference>
<dbReference type="EMBL" id="BSPK01000114">
    <property type="protein sequence ID" value="GLS67638.1"/>
    <property type="molecule type" value="Genomic_DNA"/>
</dbReference>
<comment type="caution">
    <text evidence="2">The sequence shown here is derived from an EMBL/GenBank/DDBJ whole genome shotgun (WGS) entry which is preliminary data.</text>
</comment>
<feature type="domain" description="YjiS-like" evidence="1">
    <location>
        <begin position="5"/>
        <end position="40"/>
    </location>
</feature>
<protein>
    <recommendedName>
        <fullName evidence="1">YjiS-like domain-containing protein</fullName>
    </recommendedName>
</protein>
<keyword evidence="5" id="KW-1185">Reference proteome</keyword>
<sequence>MLASIIRAARLRRQRRRAYQELAALDDRLLEDIGLCRYELVEHCARLWR</sequence>
<gene>
    <name evidence="3" type="ORF">GCM10007888_60220</name>
    <name evidence="2" type="ORF">MOX02_52500</name>
</gene>
<evidence type="ECO:0000313" key="4">
    <source>
        <dbReference type="Proteomes" id="UP000321960"/>
    </source>
</evidence>
<dbReference type="Proteomes" id="UP001156856">
    <property type="component" value="Unassembled WGS sequence"/>
</dbReference>
<reference evidence="2 4" key="3">
    <citation type="submission" date="2019-07" db="EMBL/GenBank/DDBJ databases">
        <title>Whole genome shotgun sequence of Methylobacterium oxalidis NBRC 107715.</title>
        <authorList>
            <person name="Hosoyama A."/>
            <person name="Uohara A."/>
            <person name="Ohji S."/>
            <person name="Ichikawa N."/>
        </authorList>
    </citation>
    <scope>NUCLEOTIDE SEQUENCE [LARGE SCALE GENOMIC DNA]</scope>
    <source>
        <strain evidence="2 4">NBRC 107715</strain>
    </source>
</reference>
<dbReference type="EMBL" id="BJZU01000141">
    <property type="protein sequence ID" value="GEP07212.1"/>
    <property type="molecule type" value="Genomic_DNA"/>
</dbReference>
<organism evidence="2 4">
    <name type="scientific">Methylobacterium oxalidis</name>
    <dbReference type="NCBI Taxonomy" id="944322"/>
    <lineage>
        <taxon>Bacteria</taxon>
        <taxon>Pseudomonadati</taxon>
        <taxon>Pseudomonadota</taxon>
        <taxon>Alphaproteobacteria</taxon>
        <taxon>Hyphomicrobiales</taxon>
        <taxon>Methylobacteriaceae</taxon>
        <taxon>Methylobacterium</taxon>
    </lineage>
</organism>